<feature type="region of interest" description="Disordered" evidence="1">
    <location>
        <begin position="72"/>
        <end position="101"/>
    </location>
</feature>
<evidence type="ECO:0000256" key="1">
    <source>
        <dbReference type="SAM" id="MobiDB-lite"/>
    </source>
</evidence>
<proteinExistence type="predicted"/>
<dbReference type="Proteomes" id="UP001054252">
    <property type="component" value="Unassembled WGS sequence"/>
</dbReference>
<name>A0AAV5JTY0_9ROSI</name>
<reference evidence="2 3" key="1">
    <citation type="journal article" date="2021" name="Commun. Biol.">
        <title>The genome of Shorea leprosula (Dipterocarpaceae) highlights the ecological relevance of drought in aseasonal tropical rainforests.</title>
        <authorList>
            <person name="Ng K.K.S."/>
            <person name="Kobayashi M.J."/>
            <person name="Fawcett J.A."/>
            <person name="Hatakeyama M."/>
            <person name="Paape T."/>
            <person name="Ng C.H."/>
            <person name="Ang C.C."/>
            <person name="Tnah L.H."/>
            <person name="Lee C.T."/>
            <person name="Nishiyama T."/>
            <person name="Sese J."/>
            <person name="O'Brien M.J."/>
            <person name="Copetti D."/>
            <person name="Mohd Noor M.I."/>
            <person name="Ong R.C."/>
            <person name="Putra M."/>
            <person name="Sireger I.Z."/>
            <person name="Indrioko S."/>
            <person name="Kosugi Y."/>
            <person name="Izuno A."/>
            <person name="Isagi Y."/>
            <person name="Lee S.L."/>
            <person name="Shimizu K.K."/>
        </authorList>
    </citation>
    <scope>NUCLEOTIDE SEQUENCE [LARGE SCALE GENOMIC DNA]</scope>
    <source>
        <strain evidence="2">214</strain>
    </source>
</reference>
<evidence type="ECO:0000313" key="3">
    <source>
        <dbReference type="Proteomes" id="UP001054252"/>
    </source>
</evidence>
<organism evidence="2 3">
    <name type="scientific">Rubroshorea leprosula</name>
    <dbReference type="NCBI Taxonomy" id="152421"/>
    <lineage>
        <taxon>Eukaryota</taxon>
        <taxon>Viridiplantae</taxon>
        <taxon>Streptophyta</taxon>
        <taxon>Embryophyta</taxon>
        <taxon>Tracheophyta</taxon>
        <taxon>Spermatophyta</taxon>
        <taxon>Magnoliopsida</taxon>
        <taxon>eudicotyledons</taxon>
        <taxon>Gunneridae</taxon>
        <taxon>Pentapetalae</taxon>
        <taxon>rosids</taxon>
        <taxon>malvids</taxon>
        <taxon>Malvales</taxon>
        <taxon>Dipterocarpaceae</taxon>
        <taxon>Rubroshorea</taxon>
    </lineage>
</organism>
<feature type="region of interest" description="Disordered" evidence="1">
    <location>
        <begin position="1"/>
        <end position="29"/>
    </location>
</feature>
<protein>
    <submittedName>
        <fullName evidence="2">Uncharacterized protein</fullName>
    </submittedName>
</protein>
<feature type="compositionally biased region" description="Polar residues" evidence="1">
    <location>
        <begin position="1"/>
        <end position="14"/>
    </location>
</feature>
<gene>
    <name evidence="2" type="ORF">SLEP1_g25285</name>
</gene>
<accession>A0AAV5JTY0</accession>
<comment type="caution">
    <text evidence="2">The sequence shown here is derived from an EMBL/GenBank/DDBJ whole genome shotgun (WGS) entry which is preliminary data.</text>
</comment>
<sequence length="101" mass="11221">MATRTSSSVHSANSAEKHRRKGSLQVVPLGQITRSPSSRSFFIMDASVDSVTRSLLSQRVLMGEMISDSRVKQRKSLPETGGRERWRGKWSPVEFSGNNAN</sequence>
<keyword evidence="3" id="KW-1185">Reference proteome</keyword>
<evidence type="ECO:0000313" key="2">
    <source>
        <dbReference type="EMBL" id="GKV14396.1"/>
    </source>
</evidence>
<dbReference type="AlphaFoldDB" id="A0AAV5JTY0"/>
<dbReference type="EMBL" id="BPVZ01000041">
    <property type="protein sequence ID" value="GKV14396.1"/>
    <property type="molecule type" value="Genomic_DNA"/>
</dbReference>